<evidence type="ECO:0008006" key="2">
    <source>
        <dbReference type="Google" id="ProtNLM"/>
    </source>
</evidence>
<dbReference type="InterPro" id="IPR009057">
    <property type="entry name" value="Homeodomain-like_sf"/>
</dbReference>
<dbReference type="EMBL" id="CP000473">
    <property type="protein sequence ID" value="ABJ86628.1"/>
    <property type="molecule type" value="Genomic_DNA"/>
</dbReference>
<gene>
    <name evidence="1" type="ordered locus">Acid_5681</name>
</gene>
<dbReference type="KEGG" id="sus:Acid_5681"/>
<accession>Q01UP2</accession>
<evidence type="ECO:0000313" key="1">
    <source>
        <dbReference type="EMBL" id="ABJ86628.1"/>
    </source>
</evidence>
<dbReference type="Gene3D" id="1.10.10.10">
    <property type="entry name" value="Winged helix-like DNA-binding domain superfamily/Winged helix DNA-binding domain"/>
    <property type="match status" value="1"/>
</dbReference>
<name>Q01UP2_SOLUE</name>
<sequence length="79" mass="8959">MEAMQLFDRITWNPNQMNGQPCIRGMRLTVRRVVEAVAIYPNRDDLFRNYPELEPEDVRQALAFAAASLEDSATESSAA</sequence>
<dbReference type="Pfam" id="PF04255">
    <property type="entry name" value="DUF433"/>
    <property type="match status" value="1"/>
</dbReference>
<organism evidence="1">
    <name type="scientific">Solibacter usitatus (strain Ellin6076)</name>
    <dbReference type="NCBI Taxonomy" id="234267"/>
    <lineage>
        <taxon>Bacteria</taxon>
        <taxon>Pseudomonadati</taxon>
        <taxon>Acidobacteriota</taxon>
        <taxon>Terriglobia</taxon>
        <taxon>Bryobacterales</taxon>
        <taxon>Solibacteraceae</taxon>
        <taxon>Candidatus Solibacter</taxon>
    </lineage>
</organism>
<dbReference type="InterPro" id="IPR007367">
    <property type="entry name" value="DUF433"/>
</dbReference>
<dbReference type="eggNOG" id="COG2442">
    <property type="taxonomic scope" value="Bacteria"/>
</dbReference>
<dbReference type="PANTHER" id="PTHR34849:SF3">
    <property type="entry name" value="SSR2962 PROTEIN"/>
    <property type="match status" value="1"/>
</dbReference>
<dbReference type="InParanoid" id="Q01UP2"/>
<dbReference type="InterPro" id="IPR036388">
    <property type="entry name" value="WH-like_DNA-bd_sf"/>
</dbReference>
<protein>
    <recommendedName>
        <fullName evidence="2">DUF433 domain-containing protein</fullName>
    </recommendedName>
</protein>
<proteinExistence type="predicted"/>
<reference evidence="1" key="1">
    <citation type="submission" date="2006-10" db="EMBL/GenBank/DDBJ databases">
        <title>Complete sequence of Solibacter usitatus Ellin6076.</title>
        <authorList>
            <consortium name="US DOE Joint Genome Institute"/>
            <person name="Copeland A."/>
            <person name="Lucas S."/>
            <person name="Lapidus A."/>
            <person name="Barry K."/>
            <person name="Detter J.C."/>
            <person name="Glavina del Rio T."/>
            <person name="Hammon N."/>
            <person name="Israni S."/>
            <person name="Dalin E."/>
            <person name="Tice H."/>
            <person name="Pitluck S."/>
            <person name="Thompson L.S."/>
            <person name="Brettin T."/>
            <person name="Bruce D."/>
            <person name="Han C."/>
            <person name="Tapia R."/>
            <person name="Gilna P."/>
            <person name="Schmutz J."/>
            <person name="Larimer F."/>
            <person name="Land M."/>
            <person name="Hauser L."/>
            <person name="Kyrpides N."/>
            <person name="Mikhailova N."/>
            <person name="Janssen P.H."/>
            <person name="Kuske C.R."/>
            <person name="Richardson P."/>
        </authorList>
    </citation>
    <scope>NUCLEOTIDE SEQUENCE</scope>
    <source>
        <strain evidence="1">Ellin6076</strain>
    </source>
</reference>
<dbReference type="PANTHER" id="PTHR34849">
    <property type="entry name" value="SSL5025 PROTEIN"/>
    <property type="match status" value="1"/>
</dbReference>
<dbReference type="STRING" id="234267.Acid_5681"/>
<dbReference type="SUPFAM" id="SSF46689">
    <property type="entry name" value="Homeodomain-like"/>
    <property type="match status" value="1"/>
</dbReference>
<dbReference type="AlphaFoldDB" id="Q01UP2"/>
<dbReference type="HOGENOM" id="CLU_126005_2_0_0"/>